<dbReference type="SUPFAM" id="SSF48726">
    <property type="entry name" value="Immunoglobulin"/>
    <property type="match status" value="1"/>
</dbReference>
<dbReference type="PANTHER" id="PTHR23279">
    <property type="entry name" value="DEFECTIVE PROBOSCIS EXTENSION RESPONSE DPR -RELATED"/>
    <property type="match status" value="1"/>
</dbReference>
<keyword evidence="3" id="KW-1185">Reference proteome</keyword>
<reference evidence="2" key="1">
    <citation type="submission" date="2020-07" db="EMBL/GenBank/DDBJ databases">
        <authorList>
            <person name="Nazaruddin N."/>
        </authorList>
    </citation>
    <scope>NUCLEOTIDE SEQUENCE</scope>
</reference>
<proteinExistence type="predicted"/>
<evidence type="ECO:0000313" key="2">
    <source>
        <dbReference type="EMBL" id="CAD1472838.1"/>
    </source>
</evidence>
<dbReference type="AlphaFoldDB" id="A0A6V7H0L5"/>
<name>A0A6V7H0L5_9HYME</name>
<dbReference type="InterPro" id="IPR007110">
    <property type="entry name" value="Ig-like_dom"/>
</dbReference>
<dbReference type="InterPro" id="IPR013783">
    <property type="entry name" value="Ig-like_fold"/>
</dbReference>
<dbReference type="OrthoDB" id="6354602at2759"/>
<dbReference type="PANTHER" id="PTHR23279:SF3">
    <property type="entry name" value="DEFECTIVE PROBOSCIS EXTENSION RESPONSE 18"/>
    <property type="match status" value="1"/>
</dbReference>
<gene>
    <name evidence="2" type="ORF">MHI_LOCUS341130</name>
</gene>
<sequence length="207" mass="23723">VSWVRRRGDELHLLTIGLDTYASDSRFSLALEKPNDWRLLLRSATERDGGVYECQVSAHPPLIRTVYLTVSASFARTKRGKKTEELLTEFRFVSKRKCHSDPCGGYEIKNENLKFKFQTVAADLNFRSQSEKVLSNSKLHCLTVQSEKYENSKLRACINRHGISHKGKSVIRCESTCPKRYDVKGWKGSCFLMGRGLSDKRIEPVKY</sequence>
<organism evidence="2 3">
    <name type="scientific">Heterotrigona itama</name>
    <dbReference type="NCBI Taxonomy" id="395501"/>
    <lineage>
        <taxon>Eukaryota</taxon>
        <taxon>Metazoa</taxon>
        <taxon>Ecdysozoa</taxon>
        <taxon>Arthropoda</taxon>
        <taxon>Hexapoda</taxon>
        <taxon>Insecta</taxon>
        <taxon>Pterygota</taxon>
        <taxon>Neoptera</taxon>
        <taxon>Endopterygota</taxon>
        <taxon>Hymenoptera</taxon>
        <taxon>Apocrita</taxon>
        <taxon>Aculeata</taxon>
        <taxon>Apoidea</taxon>
        <taxon>Anthophila</taxon>
        <taxon>Apidae</taxon>
        <taxon>Heterotrigona</taxon>
    </lineage>
</organism>
<dbReference type="GO" id="GO:0050808">
    <property type="term" value="P:synapse organization"/>
    <property type="evidence" value="ECO:0007669"/>
    <property type="project" value="TreeGrafter"/>
</dbReference>
<evidence type="ECO:0000259" key="1">
    <source>
        <dbReference type="PROSITE" id="PS50835"/>
    </source>
</evidence>
<feature type="non-terminal residue" evidence="2">
    <location>
        <position position="1"/>
    </location>
</feature>
<dbReference type="InterPro" id="IPR036179">
    <property type="entry name" value="Ig-like_dom_sf"/>
</dbReference>
<evidence type="ECO:0000313" key="3">
    <source>
        <dbReference type="Proteomes" id="UP000752696"/>
    </source>
</evidence>
<dbReference type="Gene3D" id="2.60.40.10">
    <property type="entry name" value="Immunoglobulins"/>
    <property type="match status" value="1"/>
</dbReference>
<dbReference type="EMBL" id="CAJDYZ010005850">
    <property type="protein sequence ID" value="CAD1472838.1"/>
    <property type="molecule type" value="Genomic_DNA"/>
</dbReference>
<dbReference type="InterPro" id="IPR037448">
    <property type="entry name" value="Zig-8"/>
</dbReference>
<protein>
    <recommendedName>
        <fullName evidence="1">Ig-like domain-containing protein</fullName>
    </recommendedName>
</protein>
<dbReference type="PROSITE" id="PS50835">
    <property type="entry name" value="IG_LIKE"/>
    <property type="match status" value="1"/>
</dbReference>
<feature type="domain" description="Ig-like" evidence="1">
    <location>
        <begin position="1"/>
        <end position="71"/>
    </location>
</feature>
<dbReference type="Proteomes" id="UP000752696">
    <property type="component" value="Unassembled WGS sequence"/>
</dbReference>
<comment type="caution">
    <text evidence="2">The sequence shown here is derived from an EMBL/GenBank/DDBJ whole genome shotgun (WGS) entry which is preliminary data.</text>
</comment>
<accession>A0A6V7H0L5</accession>
<dbReference type="GO" id="GO:0032589">
    <property type="term" value="C:neuron projection membrane"/>
    <property type="evidence" value="ECO:0007669"/>
    <property type="project" value="TreeGrafter"/>
</dbReference>